<evidence type="ECO:0000313" key="1">
    <source>
        <dbReference type="EMBL" id="PKC03109.1"/>
    </source>
</evidence>
<name>A0A2I1FMH3_9GLOM</name>
<dbReference type="VEuPathDB" id="FungiDB:RhiirA1_454505"/>
<reference evidence="1 4" key="1">
    <citation type="submission" date="2016-04" db="EMBL/GenBank/DDBJ databases">
        <title>Genome analyses suggest a sexual origin of heterokaryosis in a supposedly ancient asexual fungus.</title>
        <authorList>
            <person name="Ropars J."/>
            <person name="Sedzielewska K."/>
            <person name="Noel J."/>
            <person name="Charron P."/>
            <person name="Farinelli L."/>
            <person name="Marton T."/>
            <person name="Kruger M."/>
            <person name="Pelin A."/>
            <person name="Brachmann A."/>
            <person name="Corradi N."/>
        </authorList>
    </citation>
    <scope>NUCLEOTIDE SEQUENCE [LARGE SCALE GENOMIC DNA]</scope>
    <source>
        <strain evidence="1 4">A5</strain>
    </source>
</reference>
<evidence type="ECO:0000313" key="2">
    <source>
        <dbReference type="EMBL" id="PKC70623.1"/>
    </source>
</evidence>
<gene>
    <name evidence="2" type="ORF">RhiirA1_454505</name>
    <name evidence="1" type="ORF">RhiirA5_424254</name>
</gene>
<accession>A0A2I1FMH3</accession>
<evidence type="ECO:0000313" key="3">
    <source>
        <dbReference type="Proteomes" id="UP000232688"/>
    </source>
</evidence>
<dbReference type="EMBL" id="LLXH01000209">
    <property type="protein sequence ID" value="PKC70623.1"/>
    <property type="molecule type" value="Genomic_DNA"/>
</dbReference>
<protein>
    <submittedName>
        <fullName evidence="2">Uncharacterized protein</fullName>
    </submittedName>
</protein>
<reference evidence="2 3" key="3">
    <citation type="submission" date="2017-10" db="EMBL/GenBank/DDBJ databases">
        <title>Extensive intraspecific genome diversity in a model arbuscular mycorrhizal fungus.</title>
        <authorList>
            <person name="Chen E.C.H."/>
            <person name="Morin E."/>
            <person name="Baudet D."/>
            <person name="Noel J."/>
            <person name="Ndikumana S."/>
            <person name="Charron P."/>
            <person name="St-Onge C."/>
            <person name="Giorgi J."/>
            <person name="Grigoriev I.V."/>
            <person name="Roux C."/>
            <person name="Martin F.M."/>
            <person name="Corradi N."/>
        </authorList>
    </citation>
    <scope>NUCLEOTIDE SEQUENCE [LARGE SCALE GENOMIC DNA]</scope>
    <source>
        <strain evidence="2 3">A1</strain>
    </source>
</reference>
<proteinExistence type="predicted"/>
<evidence type="ECO:0000313" key="4">
    <source>
        <dbReference type="Proteomes" id="UP000232722"/>
    </source>
</evidence>
<reference evidence="2 3" key="4">
    <citation type="submission" date="2017-10" db="EMBL/GenBank/DDBJ databases">
        <title>Genome analyses suggest a sexual origin of heterokaryosis in a supposedly ancient asexual fungus.</title>
        <authorList>
            <person name="Corradi N."/>
            <person name="Sedzielewska K."/>
            <person name="Noel J."/>
            <person name="Charron P."/>
            <person name="Farinelli L."/>
            <person name="Marton T."/>
            <person name="Kruger M."/>
            <person name="Pelin A."/>
            <person name="Brachmann A."/>
            <person name="Corradi N."/>
        </authorList>
    </citation>
    <scope>NUCLEOTIDE SEQUENCE [LARGE SCALE GENOMIC DNA]</scope>
    <source>
        <strain evidence="2 3">A1</strain>
    </source>
</reference>
<sequence>MLKEELFLEHSFNEECFLELRKKKEATFKLNSNNVAEQLTSAKKKILEKEEPVTRPEFHRRLNSIRDLGTLTTYCNRVRDIRRAHGVTHDYIITQYAIRACKIKEGLWY</sequence>
<dbReference type="Proteomes" id="UP000232722">
    <property type="component" value="Unassembled WGS sequence"/>
</dbReference>
<organism evidence="2 3">
    <name type="scientific">Rhizophagus irregularis</name>
    <dbReference type="NCBI Taxonomy" id="588596"/>
    <lineage>
        <taxon>Eukaryota</taxon>
        <taxon>Fungi</taxon>
        <taxon>Fungi incertae sedis</taxon>
        <taxon>Mucoromycota</taxon>
        <taxon>Glomeromycotina</taxon>
        <taxon>Glomeromycetes</taxon>
        <taxon>Glomerales</taxon>
        <taxon>Glomeraceae</taxon>
        <taxon>Rhizophagus</taxon>
    </lineage>
</organism>
<reference evidence="1 4" key="2">
    <citation type="submission" date="2017-09" db="EMBL/GenBank/DDBJ databases">
        <title>Extensive intraspecific genome diversity in a model arbuscular mycorrhizal fungus.</title>
        <authorList>
            <person name="Chen E.C."/>
            <person name="Morin E."/>
            <person name="Beaudet D."/>
            <person name="Noel J."/>
            <person name="Ndikumana S."/>
            <person name="Charron P."/>
            <person name="St-Onge C."/>
            <person name="Giorgi J."/>
            <person name="Grigoriev I.V."/>
            <person name="Roux C."/>
            <person name="Martin F.M."/>
            <person name="Corradi N."/>
        </authorList>
    </citation>
    <scope>NUCLEOTIDE SEQUENCE [LARGE SCALE GENOMIC DNA]</scope>
    <source>
        <strain evidence="1 4">A5</strain>
    </source>
</reference>
<dbReference type="EMBL" id="LLXJ01001246">
    <property type="protein sequence ID" value="PKC03109.1"/>
    <property type="molecule type" value="Genomic_DNA"/>
</dbReference>
<dbReference type="Proteomes" id="UP000232688">
    <property type="component" value="Unassembled WGS sequence"/>
</dbReference>
<comment type="caution">
    <text evidence="2">The sequence shown here is derived from an EMBL/GenBank/DDBJ whole genome shotgun (WGS) entry which is preliminary data.</text>
</comment>
<dbReference type="AlphaFoldDB" id="A0A2I1FMH3"/>